<organism evidence="2 3">
    <name type="scientific">Malus baccata</name>
    <name type="common">Siberian crab apple</name>
    <name type="synonym">Pyrus baccata</name>
    <dbReference type="NCBI Taxonomy" id="106549"/>
    <lineage>
        <taxon>Eukaryota</taxon>
        <taxon>Viridiplantae</taxon>
        <taxon>Streptophyta</taxon>
        <taxon>Embryophyta</taxon>
        <taxon>Tracheophyta</taxon>
        <taxon>Spermatophyta</taxon>
        <taxon>Magnoliopsida</taxon>
        <taxon>eudicotyledons</taxon>
        <taxon>Gunneridae</taxon>
        <taxon>Pentapetalae</taxon>
        <taxon>rosids</taxon>
        <taxon>fabids</taxon>
        <taxon>Rosales</taxon>
        <taxon>Rosaceae</taxon>
        <taxon>Amygdaloideae</taxon>
        <taxon>Maleae</taxon>
        <taxon>Malus</taxon>
    </lineage>
</organism>
<reference evidence="2 3" key="1">
    <citation type="journal article" date="2019" name="G3 (Bethesda)">
        <title>Sequencing of a Wild Apple (Malus baccata) Genome Unravels the Differences Between Cultivated and Wild Apple Species Regarding Disease Resistance and Cold Tolerance.</title>
        <authorList>
            <person name="Chen X."/>
        </authorList>
    </citation>
    <scope>NUCLEOTIDE SEQUENCE [LARGE SCALE GENOMIC DNA]</scope>
    <source>
        <strain evidence="3">cv. Shandingzi</strain>
        <tissue evidence="2">Leaves</tissue>
    </source>
</reference>
<dbReference type="AlphaFoldDB" id="A0A540M9J2"/>
<evidence type="ECO:0000256" key="1">
    <source>
        <dbReference type="SAM" id="MobiDB-lite"/>
    </source>
</evidence>
<feature type="region of interest" description="Disordered" evidence="1">
    <location>
        <begin position="63"/>
        <end position="92"/>
    </location>
</feature>
<comment type="caution">
    <text evidence="2">The sequence shown here is derived from an EMBL/GenBank/DDBJ whole genome shotgun (WGS) entry which is preliminary data.</text>
</comment>
<evidence type="ECO:0000313" key="3">
    <source>
        <dbReference type="Proteomes" id="UP000315295"/>
    </source>
</evidence>
<evidence type="ECO:0000313" key="2">
    <source>
        <dbReference type="EMBL" id="TQD95358.1"/>
    </source>
</evidence>
<gene>
    <name evidence="2" type="ORF">C1H46_019044</name>
</gene>
<keyword evidence="3" id="KW-1185">Reference proteome</keyword>
<protein>
    <submittedName>
        <fullName evidence="2">Uncharacterized protein</fullName>
    </submittedName>
</protein>
<accession>A0A540M9J2</accession>
<name>A0A540M9J2_MALBA</name>
<sequence length="92" mass="10610">MRTFTVECGVIRLNTHLCYSINVEHMLSRVLMGKMFDQPLDDHLIKWKLGLLWKNEEGGSRFKEPDGQSITRLRHSSRSGNSFLVGNPNHLD</sequence>
<proteinExistence type="predicted"/>
<dbReference type="EMBL" id="VIEB01000318">
    <property type="protein sequence ID" value="TQD95358.1"/>
    <property type="molecule type" value="Genomic_DNA"/>
</dbReference>
<dbReference type="Proteomes" id="UP000315295">
    <property type="component" value="Unassembled WGS sequence"/>
</dbReference>